<accession>A0A811ZYZ1</accession>
<dbReference type="GO" id="GO:0003735">
    <property type="term" value="F:structural constituent of ribosome"/>
    <property type="evidence" value="ECO:0007669"/>
    <property type="project" value="InterPro"/>
</dbReference>
<dbReference type="Pfam" id="PF00252">
    <property type="entry name" value="Ribosomal_L16"/>
    <property type="match status" value="1"/>
</dbReference>
<dbReference type="Gene3D" id="3.30.60.300">
    <property type="match status" value="1"/>
</dbReference>
<sequence length="100" mass="11507">MRGAFGKPQGTVARVHIGQVIMSIRTKLQNKEHVIEALRRAKFKFPGRQKIHISKKWDFTKFNADEFEDMVAEKRLISDGCGVTYIPSRGPLDKWRALHS</sequence>
<dbReference type="Gene3D" id="3.90.1170.10">
    <property type="entry name" value="Ribosomal protein L10e/L16"/>
    <property type="match status" value="1"/>
</dbReference>
<name>A0A811ZYZ1_NYCPR</name>
<dbReference type="InterPro" id="IPR001197">
    <property type="entry name" value="Ribosomal_uL16_euk_arch"/>
</dbReference>
<dbReference type="InterPro" id="IPR016180">
    <property type="entry name" value="Ribosomal_uL16_dom"/>
</dbReference>
<gene>
    <name evidence="4" type="ORF">NYPRO_LOCUS26410</name>
</gene>
<evidence type="ECO:0000256" key="1">
    <source>
        <dbReference type="ARBA" id="ARBA00008931"/>
    </source>
</evidence>
<evidence type="ECO:0000313" key="5">
    <source>
        <dbReference type="Proteomes" id="UP000645828"/>
    </source>
</evidence>
<proteinExistence type="inferred from homology"/>
<dbReference type="GO" id="GO:0015934">
    <property type="term" value="C:large ribosomal subunit"/>
    <property type="evidence" value="ECO:0007669"/>
    <property type="project" value="UniProtKB-ARBA"/>
</dbReference>
<dbReference type="GO" id="GO:0006412">
    <property type="term" value="P:translation"/>
    <property type="evidence" value="ECO:0007669"/>
    <property type="project" value="InterPro"/>
</dbReference>
<evidence type="ECO:0000256" key="2">
    <source>
        <dbReference type="ARBA" id="ARBA00022980"/>
    </source>
</evidence>
<comment type="similarity">
    <text evidence="1">Belongs to the universal ribosomal protein uL16 family.</text>
</comment>
<dbReference type="AlphaFoldDB" id="A0A811ZYZ1"/>
<dbReference type="FunFam" id="3.30.60.300:FF:000001">
    <property type="entry name" value="60S ribosomal protein L10"/>
    <property type="match status" value="1"/>
</dbReference>
<comment type="caution">
    <text evidence="4">The sequence shown here is derived from an EMBL/GenBank/DDBJ whole genome shotgun (WGS) entry which is preliminary data.</text>
</comment>
<dbReference type="Proteomes" id="UP000645828">
    <property type="component" value="Unassembled WGS sequence"/>
</dbReference>
<dbReference type="InterPro" id="IPR036920">
    <property type="entry name" value="Ribosomal_uL16_sf"/>
</dbReference>
<evidence type="ECO:0000313" key="4">
    <source>
        <dbReference type="EMBL" id="CAD7693618.1"/>
    </source>
</evidence>
<dbReference type="PANTHER" id="PTHR11726">
    <property type="entry name" value="60S RIBOSOMAL PROTEIN L10"/>
    <property type="match status" value="1"/>
</dbReference>
<protein>
    <submittedName>
        <fullName evidence="4">(raccoon dog) hypothetical protein</fullName>
    </submittedName>
</protein>
<evidence type="ECO:0000256" key="3">
    <source>
        <dbReference type="ARBA" id="ARBA00023274"/>
    </source>
</evidence>
<reference evidence="4" key="1">
    <citation type="submission" date="2020-12" db="EMBL/GenBank/DDBJ databases">
        <authorList>
            <consortium name="Molecular Ecology Group"/>
        </authorList>
    </citation>
    <scope>NUCLEOTIDE SEQUENCE</scope>
    <source>
        <strain evidence="4">TBG_1078</strain>
    </source>
</reference>
<keyword evidence="5" id="KW-1185">Reference proteome</keyword>
<dbReference type="EMBL" id="CAJHUB010000784">
    <property type="protein sequence ID" value="CAD7693618.1"/>
    <property type="molecule type" value="Genomic_DNA"/>
</dbReference>
<organism evidence="4 5">
    <name type="scientific">Nyctereutes procyonoides</name>
    <name type="common">Raccoon dog</name>
    <name type="synonym">Canis procyonoides</name>
    <dbReference type="NCBI Taxonomy" id="34880"/>
    <lineage>
        <taxon>Eukaryota</taxon>
        <taxon>Metazoa</taxon>
        <taxon>Chordata</taxon>
        <taxon>Craniata</taxon>
        <taxon>Vertebrata</taxon>
        <taxon>Euteleostomi</taxon>
        <taxon>Mammalia</taxon>
        <taxon>Eutheria</taxon>
        <taxon>Laurasiatheria</taxon>
        <taxon>Carnivora</taxon>
        <taxon>Caniformia</taxon>
        <taxon>Canidae</taxon>
        <taxon>Nyctereutes</taxon>
    </lineage>
</organism>
<dbReference type="InterPro" id="IPR047873">
    <property type="entry name" value="Ribosomal_uL16"/>
</dbReference>
<keyword evidence="2" id="KW-0689">Ribosomal protein</keyword>
<keyword evidence="3" id="KW-0687">Ribonucleoprotein</keyword>
<dbReference type="SUPFAM" id="SSF54686">
    <property type="entry name" value="Ribosomal protein L16p/L10e"/>
    <property type="match status" value="1"/>
</dbReference>
<dbReference type="CDD" id="cd01433">
    <property type="entry name" value="Ribosomal_L16_L10e"/>
    <property type="match status" value="1"/>
</dbReference>